<sequence>MDNQTRPARMSVTESARIKMSALDCELEASATAAMPETARLRRTATREAPPTRMGRPRTSVSLLRTQRSTHSCRSRSALLRPCSCTLEGGCGGENVPKGSRRQPRGP</sequence>
<dbReference type="EMBL" id="GBRH01190600">
    <property type="protein sequence ID" value="JAE07296.1"/>
    <property type="molecule type" value="Transcribed_RNA"/>
</dbReference>
<feature type="compositionally biased region" description="Polar residues" evidence="1">
    <location>
        <begin position="59"/>
        <end position="69"/>
    </location>
</feature>
<accession>A0A0A9FAX3</accession>
<proteinExistence type="predicted"/>
<evidence type="ECO:0000256" key="1">
    <source>
        <dbReference type="SAM" id="MobiDB-lite"/>
    </source>
</evidence>
<protein>
    <submittedName>
        <fullName evidence="2">Uncharacterized protein</fullName>
    </submittedName>
</protein>
<feature type="region of interest" description="Disordered" evidence="1">
    <location>
        <begin position="34"/>
        <end position="69"/>
    </location>
</feature>
<organism evidence="2">
    <name type="scientific">Arundo donax</name>
    <name type="common">Giant reed</name>
    <name type="synonym">Donax arundinaceus</name>
    <dbReference type="NCBI Taxonomy" id="35708"/>
    <lineage>
        <taxon>Eukaryota</taxon>
        <taxon>Viridiplantae</taxon>
        <taxon>Streptophyta</taxon>
        <taxon>Embryophyta</taxon>
        <taxon>Tracheophyta</taxon>
        <taxon>Spermatophyta</taxon>
        <taxon>Magnoliopsida</taxon>
        <taxon>Liliopsida</taxon>
        <taxon>Poales</taxon>
        <taxon>Poaceae</taxon>
        <taxon>PACMAD clade</taxon>
        <taxon>Arundinoideae</taxon>
        <taxon>Arundineae</taxon>
        <taxon>Arundo</taxon>
    </lineage>
</organism>
<evidence type="ECO:0000313" key="2">
    <source>
        <dbReference type="EMBL" id="JAE07296.1"/>
    </source>
</evidence>
<name>A0A0A9FAX3_ARUDO</name>
<feature type="region of interest" description="Disordered" evidence="1">
    <location>
        <begin position="88"/>
        <end position="107"/>
    </location>
</feature>
<reference evidence="2" key="1">
    <citation type="submission" date="2014-09" db="EMBL/GenBank/DDBJ databases">
        <authorList>
            <person name="Magalhaes I.L.F."/>
            <person name="Oliveira U."/>
            <person name="Santos F.R."/>
            <person name="Vidigal T.H.D.A."/>
            <person name="Brescovit A.D."/>
            <person name="Santos A.J."/>
        </authorList>
    </citation>
    <scope>NUCLEOTIDE SEQUENCE</scope>
    <source>
        <tissue evidence="2">Shoot tissue taken approximately 20 cm above the soil surface</tissue>
    </source>
</reference>
<reference evidence="2" key="2">
    <citation type="journal article" date="2015" name="Data Brief">
        <title>Shoot transcriptome of the giant reed, Arundo donax.</title>
        <authorList>
            <person name="Barrero R.A."/>
            <person name="Guerrero F.D."/>
            <person name="Moolhuijzen P."/>
            <person name="Goolsby J.A."/>
            <person name="Tidwell J."/>
            <person name="Bellgard S.E."/>
            <person name="Bellgard M.I."/>
        </authorList>
    </citation>
    <scope>NUCLEOTIDE SEQUENCE</scope>
    <source>
        <tissue evidence="2">Shoot tissue taken approximately 20 cm above the soil surface</tissue>
    </source>
</reference>
<dbReference type="AlphaFoldDB" id="A0A0A9FAX3"/>